<feature type="transmembrane region" description="Helical" evidence="1">
    <location>
        <begin position="6"/>
        <end position="24"/>
    </location>
</feature>
<comment type="caution">
    <text evidence="2">The sequence shown here is derived from an EMBL/GenBank/DDBJ whole genome shotgun (WGS) entry which is preliminary data.</text>
</comment>
<reference evidence="2" key="1">
    <citation type="journal article" date="2023" name="Nat. Commun.">
        <title>Diploid and tetraploid genomes of Acorus and the evolution of monocots.</title>
        <authorList>
            <person name="Ma L."/>
            <person name="Liu K.W."/>
            <person name="Li Z."/>
            <person name="Hsiao Y.Y."/>
            <person name="Qi Y."/>
            <person name="Fu T."/>
            <person name="Tang G.D."/>
            <person name="Zhang D."/>
            <person name="Sun W.H."/>
            <person name="Liu D.K."/>
            <person name="Li Y."/>
            <person name="Chen G.Z."/>
            <person name="Liu X.D."/>
            <person name="Liao X.Y."/>
            <person name="Jiang Y.T."/>
            <person name="Yu X."/>
            <person name="Hao Y."/>
            <person name="Huang J."/>
            <person name="Zhao X.W."/>
            <person name="Ke S."/>
            <person name="Chen Y.Y."/>
            <person name="Wu W.L."/>
            <person name="Hsu J.L."/>
            <person name="Lin Y.F."/>
            <person name="Huang M.D."/>
            <person name="Li C.Y."/>
            <person name="Huang L."/>
            <person name="Wang Z.W."/>
            <person name="Zhao X."/>
            <person name="Zhong W.Y."/>
            <person name="Peng D.H."/>
            <person name="Ahmad S."/>
            <person name="Lan S."/>
            <person name="Zhang J.S."/>
            <person name="Tsai W.C."/>
            <person name="Van de Peer Y."/>
            <person name="Liu Z.J."/>
        </authorList>
    </citation>
    <scope>NUCLEOTIDE SEQUENCE</scope>
    <source>
        <strain evidence="2">SCP</strain>
    </source>
</reference>
<accession>A0AAV9BG29</accession>
<keyword evidence="3" id="KW-1185">Reference proteome</keyword>
<organism evidence="2 3">
    <name type="scientific">Acorus gramineus</name>
    <name type="common">Dwarf sweet flag</name>
    <dbReference type="NCBI Taxonomy" id="55184"/>
    <lineage>
        <taxon>Eukaryota</taxon>
        <taxon>Viridiplantae</taxon>
        <taxon>Streptophyta</taxon>
        <taxon>Embryophyta</taxon>
        <taxon>Tracheophyta</taxon>
        <taxon>Spermatophyta</taxon>
        <taxon>Magnoliopsida</taxon>
        <taxon>Liliopsida</taxon>
        <taxon>Acoraceae</taxon>
        <taxon>Acorus</taxon>
    </lineage>
</organism>
<evidence type="ECO:0000313" key="3">
    <source>
        <dbReference type="Proteomes" id="UP001179952"/>
    </source>
</evidence>
<protein>
    <submittedName>
        <fullName evidence="2">Uncharacterized protein</fullName>
    </submittedName>
</protein>
<keyword evidence="1" id="KW-0472">Membrane</keyword>
<name>A0AAV9BG29_ACOGR</name>
<dbReference type="PANTHER" id="PTHR33116:SF78">
    <property type="entry name" value="OS12G0587133 PROTEIN"/>
    <property type="match status" value="1"/>
</dbReference>
<gene>
    <name evidence="2" type="ORF">QJS04_geneDACA000841</name>
</gene>
<dbReference type="EMBL" id="JAUJYN010000003">
    <property type="protein sequence ID" value="KAK1275089.1"/>
    <property type="molecule type" value="Genomic_DNA"/>
</dbReference>
<proteinExistence type="predicted"/>
<reference evidence="2" key="2">
    <citation type="submission" date="2023-06" db="EMBL/GenBank/DDBJ databases">
        <authorList>
            <person name="Ma L."/>
            <person name="Liu K.-W."/>
            <person name="Li Z."/>
            <person name="Hsiao Y.-Y."/>
            <person name="Qi Y."/>
            <person name="Fu T."/>
            <person name="Tang G."/>
            <person name="Zhang D."/>
            <person name="Sun W.-H."/>
            <person name="Liu D.-K."/>
            <person name="Li Y."/>
            <person name="Chen G.-Z."/>
            <person name="Liu X.-D."/>
            <person name="Liao X.-Y."/>
            <person name="Jiang Y.-T."/>
            <person name="Yu X."/>
            <person name="Hao Y."/>
            <person name="Huang J."/>
            <person name="Zhao X.-W."/>
            <person name="Ke S."/>
            <person name="Chen Y.-Y."/>
            <person name="Wu W.-L."/>
            <person name="Hsu J.-L."/>
            <person name="Lin Y.-F."/>
            <person name="Huang M.-D."/>
            <person name="Li C.-Y."/>
            <person name="Huang L."/>
            <person name="Wang Z.-W."/>
            <person name="Zhao X."/>
            <person name="Zhong W.-Y."/>
            <person name="Peng D.-H."/>
            <person name="Ahmad S."/>
            <person name="Lan S."/>
            <person name="Zhang J.-S."/>
            <person name="Tsai W.-C."/>
            <person name="Van De Peer Y."/>
            <person name="Liu Z.-J."/>
        </authorList>
    </citation>
    <scope>NUCLEOTIDE SEQUENCE</scope>
    <source>
        <strain evidence="2">SCP</strain>
        <tissue evidence="2">Leaves</tissue>
    </source>
</reference>
<dbReference type="AlphaFoldDB" id="A0AAV9BG29"/>
<sequence>MLQAVLTNLLLFYLSVFSISTGVLDRIDRIRRRFLWQGGEGDWRVPHLVDCDSVCSPKRVGGLGVLDLWVMNMALLAKWAWRWLCQSKSLWCQVMRDRYGVVDIGELRWPRLNAQALNAQATQLSKGIFAVRQEMEEAIEWKQGDGASTHFWSDKWCGGESPREMAPTIFSLACRKDGAVREFAQDDRT</sequence>
<evidence type="ECO:0000313" key="2">
    <source>
        <dbReference type="EMBL" id="KAK1275089.1"/>
    </source>
</evidence>
<dbReference type="PANTHER" id="PTHR33116">
    <property type="entry name" value="REVERSE TRANSCRIPTASE ZINC-BINDING DOMAIN-CONTAINING PROTEIN-RELATED-RELATED"/>
    <property type="match status" value="1"/>
</dbReference>
<dbReference type="Proteomes" id="UP001179952">
    <property type="component" value="Unassembled WGS sequence"/>
</dbReference>
<keyword evidence="1" id="KW-0812">Transmembrane</keyword>
<evidence type="ECO:0000256" key="1">
    <source>
        <dbReference type="SAM" id="Phobius"/>
    </source>
</evidence>
<keyword evidence="1" id="KW-1133">Transmembrane helix</keyword>